<dbReference type="PATRIC" id="fig|883112.3.peg.1320"/>
<dbReference type="InterPro" id="IPR047650">
    <property type="entry name" value="Transpos_IS110"/>
</dbReference>
<dbReference type="PANTHER" id="PTHR33055:SF13">
    <property type="entry name" value="TRANSPOSASE"/>
    <property type="match status" value="1"/>
</dbReference>
<accession>K1LVE9</accession>
<evidence type="ECO:0000259" key="2">
    <source>
        <dbReference type="Pfam" id="PF01548"/>
    </source>
</evidence>
<name>K1LVE9_9LACT</name>
<dbReference type="Pfam" id="PF01548">
    <property type="entry name" value="DEDD_Tnp_IS110"/>
    <property type="match status" value="1"/>
</dbReference>
<dbReference type="PANTHER" id="PTHR33055">
    <property type="entry name" value="TRANSPOSASE FOR INSERTION SEQUENCE ELEMENT IS1111A"/>
    <property type="match status" value="1"/>
</dbReference>
<gene>
    <name evidence="4" type="ORF">HMPREF9707_01324</name>
</gene>
<evidence type="ECO:0000313" key="4">
    <source>
        <dbReference type="EMBL" id="EKB54023.1"/>
    </source>
</evidence>
<dbReference type="InterPro" id="IPR002525">
    <property type="entry name" value="Transp_IS110-like_N"/>
</dbReference>
<dbReference type="NCBIfam" id="NF033542">
    <property type="entry name" value="transpos_IS110"/>
    <property type="match status" value="1"/>
</dbReference>
<feature type="coiled-coil region" evidence="1">
    <location>
        <begin position="241"/>
        <end position="268"/>
    </location>
</feature>
<dbReference type="InterPro" id="IPR003346">
    <property type="entry name" value="Transposase_20"/>
</dbReference>
<dbReference type="HOGENOM" id="CLU_036902_4_8_9"/>
<dbReference type="EMBL" id="AGZE01000036">
    <property type="protein sequence ID" value="EKB54023.1"/>
    <property type="molecule type" value="Genomic_DNA"/>
</dbReference>
<reference evidence="4 5" key="1">
    <citation type="submission" date="2012-07" db="EMBL/GenBank/DDBJ databases">
        <title>The Genome Sequence of Facklamia ignava CCUG 37419.</title>
        <authorList>
            <consortium name="The Broad Institute Genome Sequencing Platform"/>
            <person name="Earl A."/>
            <person name="Ward D."/>
            <person name="Feldgarden M."/>
            <person name="Gevers D."/>
            <person name="Huys G."/>
            <person name="Walker B."/>
            <person name="Young S.K."/>
            <person name="Zeng Q."/>
            <person name="Gargeya S."/>
            <person name="Fitzgerald M."/>
            <person name="Haas B."/>
            <person name="Abouelleil A."/>
            <person name="Alvarado L."/>
            <person name="Arachchi H.M."/>
            <person name="Berlin A.M."/>
            <person name="Chapman S.B."/>
            <person name="Goldberg J."/>
            <person name="Griggs A."/>
            <person name="Gujja S."/>
            <person name="Hansen M."/>
            <person name="Howarth C."/>
            <person name="Imamovic A."/>
            <person name="Larimer J."/>
            <person name="McCowen C."/>
            <person name="Montmayeur A."/>
            <person name="Murphy C."/>
            <person name="Neiman D."/>
            <person name="Pearson M."/>
            <person name="Priest M."/>
            <person name="Roberts A."/>
            <person name="Saif S."/>
            <person name="Shea T."/>
            <person name="Sisk P."/>
            <person name="Sykes S."/>
            <person name="Wortman J."/>
            <person name="Nusbaum C."/>
            <person name="Birren B."/>
        </authorList>
    </citation>
    <scope>NUCLEOTIDE SEQUENCE [LARGE SCALE GENOMIC DNA]</scope>
    <source>
        <strain evidence="4 5">CCUG 37419</strain>
    </source>
</reference>
<dbReference type="GO" id="GO:0006313">
    <property type="term" value="P:DNA transposition"/>
    <property type="evidence" value="ECO:0007669"/>
    <property type="project" value="InterPro"/>
</dbReference>
<feature type="domain" description="Transposase IS110-like N-terminal" evidence="2">
    <location>
        <begin position="4"/>
        <end position="161"/>
    </location>
</feature>
<dbReference type="AlphaFoldDB" id="K1LVE9"/>
<evidence type="ECO:0000313" key="5">
    <source>
        <dbReference type="Proteomes" id="UP000005147"/>
    </source>
</evidence>
<dbReference type="STRING" id="883112.HMPREF9707_01324"/>
<evidence type="ECO:0000259" key="3">
    <source>
        <dbReference type="Pfam" id="PF02371"/>
    </source>
</evidence>
<proteinExistence type="predicted"/>
<keyword evidence="5" id="KW-1185">Reference proteome</keyword>
<feature type="domain" description="Transposase IS116/IS110/IS902 C-terminal" evidence="3">
    <location>
        <begin position="271"/>
        <end position="357"/>
    </location>
</feature>
<organism evidence="4 5">
    <name type="scientific">Falseniella ignava CCUG 37419</name>
    <dbReference type="NCBI Taxonomy" id="883112"/>
    <lineage>
        <taxon>Bacteria</taxon>
        <taxon>Bacillati</taxon>
        <taxon>Bacillota</taxon>
        <taxon>Bacilli</taxon>
        <taxon>Lactobacillales</taxon>
        <taxon>Aerococcaceae</taxon>
        <taxon>Falseniella</taxon>
    </lineage>
</organism>
<sequence length="402" mass="45617">MQYLGIDIGKRAHEAALLDQDGNHLGKTVRFSNSHKGAEKLLDLMNEHECLPDNTLIGMEATGHYWLSIHTFLKKLGFDIIVFNPIQSDSFRNFYIRKTKTDKVDAVLIAQVIRMDVPNTSYIASEDTIKLKQLTRFRVSMVDQTSDIKRQIISCLDQVFPEYERLFSDMFGKTSRKLLLESPLPEDLLNIESTHLTKLLKEASKGRFTEEKSMLKVDEIKNLASDSFGIQIASDVFKMQIQLLIQQIELLESQIKDVESKINELLEKDDHHLTTISGIGSITAATIIGEIGDIKRFERPNQLLAFAGLDASIHQSGDFTGTNNRISKRGSPYLRRAIWQAAFVASNKDPALSEYYQSLRARGKHHGTAIGAVCRKLVNIIFAVWTNDKPYEVRHHSNKEQE</sequence>
<dbReference type="RefSeq" id="WP_006701963.1">
    <property type="nucleotide sequence ID" value="NZ_JH932301.1"/>
</dbReference>
<dbReference type="Pfam" id="PF02371">
    <property type="entry name" value="Transposase_20"/>
    <property type="match status" value="1"/>
</dbReference>
<dbReference type="GO" id="GO:0003677">
    <property type="term" value="F:DNA binding"/>
    <property type="evidence" value="ECO:0007669"/>
    <property type="project" value="InterPro"/>
</dbReference>
<dbReference type="GO" id="GO:0004803">
    <property type="term" value="F:transposase activity"/>
    <property type="evidence" value="ECO:0007669"/>
    <property type="project" value="InterPro"/>
</dbReference>
<protein>
    <submittedName>
        <fullName evidence="4">Uncharacterized protein</fullName>
    </submittedName>
</protein>
<dbReference type="eggNOG" id="COG3547">
    <property type="taxonomic scope" value="Bacteria"/>
</dbReference>
<comment type="caution">
    <text evidence="4">The sequence shown here is derived from an EMBL/GenBank/DDBJ whole genome shotgun (WGS) entry which is preliminary data.</text>
</comment>
<dbReference type="Proteomes" id="UP000005147">
    <property type="component" value="Unassembled WGS sequence"/>
</dbReference>
<evidence type="ECO:0000256" key="1">
    <source>
        <dbReference type="SAM" id="Coils"/>
    </source>
</evidence>
<keyword evidence="1" id="KW-0175">Coiled coil</keyword>